<evidence type="ECO:0000313" key="1">
    <source>
        <dbReference type="EMBL" id="GBE88165.1"/>
    </source>
</evidence>
<name>A0A401H161_9APHY</name>
<dbReference type="InParanoid" id="A0A401H161"/>
<accession>A0A401H161</accession>
<gene>
    <name evidence="1" type="ORF">SCP_1203950</name>
</gene>
<dbReference type="RefSeq" id="XP_027619078.1">
    <property type="nucleotide sequence ID" value="XM_027763277.1"/>
</dbReference>
<protein>
    <submittedName>
        <fullName evidence="1">Uncharacterized protein</fullName>
    </submittedName>
</protein>
<reference evidence="1 2" key="1">
    <citation type="journal article" date="2018" name="Sci. Rep.">
        <title>Genome sequence of the cauliflower mushroom Sparassis crispa (Hanabiratake) and its association with beneficial usage.</title>
        <authorList>
            <person name="Kiyama R."/>
            <person name="Furutani Y."/>
            <person name="Kawaguchi K."/>
            <person name="Nakanishi T."/>
        </authorList>
    </citation>
    <scope>NUCLEOTIDE SEQUENCE [LARGE SCALE GENOMIC DNA]</scope>
</reference>
<evidence type="ECO:0000313" key="2">
    <source>
        <dbReference type="Proteomes" id="UP000287166"/>
    </source>
</evidence>
<organism evidence="1 2">
    <name type="scientific">Sparassis crispa</name>
    <dbReference type="NCBI Taxonomy" id="139825"/>
    <lineage>
        <taxon>Eukaryota</taxon>
        <taxon>Fungi</taxon>
        <taxon>Dikarya</taxon>
        <taxon>Basidiomycota</taxon>
        <taxon>Agaricomycotina</taxon>
        <taxon>Agaricomycetes</taxon>
        <taxon>Polyporales</taxon>
        <taxon>Sparassidaceae</taxon>
        <taxon>Sparassis</taxon>
    </lineage>
</organism>
<dbReference type="Proteomes" id="UP000287166">
    <property type="component" value="Unassembled WGS sequence"/>
</dbReference>
<keyword evidence="2" id="KW-1185">Reference proteome</keyword>
<sequence>MPSSTPSLLSCDDFFYPSLSIYGSVVGGDGCFGWLTCCSGYTESDTAFANSVQLPATPPRTVHDTDPTVP</sequence>
<proteinExistence type="predicted"/>
<dbReference type="AlphaFoldDB" id="A0A401H161"/>
<dbReference type="EMBL" id="BFAD01000012">
    <property type="protein sequence ID" value="GBE88165.1"/>
    <property type="molecule type" value="Genomic_DNA"/>
</dbReference>
<comment type="caution">
    <text evidence="1">The sequence shown here is derived from an EMBL/GenBank/DDBJ whole genome shotgun (WGS) entry which is preliminary data.</text>
</comment>
<dbReference type="GeneID" id="38785082"/>